<name>A0A3D9VK45_THECX</name>
<keyword evidence="2" id="KW-0813">Transport</keyword>
<organism evidence="6 7">
    <name type="scientific">Thermasporomyces composti</name>
    <dbReference type="NCBI Taxonomy" id="696763"/>
    <lineage>
        <taxon>Bacteria</taxon>
        <taxon>Bacillati</taxon>
        <taxon>Actinomycetota</taxon>
        <taxon>Actinomycetes</taxon>
        <taxon>Propionibacteriales</taxon>
        <taxon>Nocardioidaceae</taxon>
        <taxon>Thermasporomyces</taxon>
    </lineage>
</organism>
<comment type="caution">
    <text evidence="6">The sequence shown here is derived from an EMBL/GenBank/DDBJ whole genome shotgun (WGS) entry which is preliminary data.</text>
</comment>
<dbReference type="Gene3D" id="3.40.190.10">
    <property type="entry name" value="Periplasmic binding protein-like II"/>
    <property type="match status" value="1"/>
</dbReference>
<evidence type="ECO:0000256" key="3">
    <source>
        <dbReference type="ARBA" id="ARBA00022729"/>
    </source>
</evidence>
<dbReference type="GO" id="GO:0042597">
    <property type="term" value="C:periplasmic space"/>
    <property type="evidence" value="ECO:0007669"/>
    <property type="project" value="UniProtKB-ARBA"/>
</dbReference>
<keyword evidence="3 4" id="KW-0732">Signal</keyword>
<dbReference type="PIRSF" id="PIRSF002741">
    <property type="entry name" value="MppA"/>
    <property type="match status" value="1"/>
</dbReference>
<dbReference type="InterPro" id="IPR000914">
    <property type="entry name" value="SBP_5_dom"/>
</dbReference>
<evidence type="ECO:0000313" key="7">
    <source>
        <dbReference type="Proteomes" id="UP000256485"/>
    </source>
</evidence>
<dbReference type="Gene3D" id="3.10.105.10">
    <property type="entry name" value="Dipeptide-binding Protein, Domain 3"/>
    <property type="match status" value="1"/>
</dbReference>
<accession>A0A3D9VK45</accession>
<dbReference type="InterPro" id="IPR039424">
    <property type="entry name" value="SBP_5"/>
</dbReference>
<proteinExistence type="inferred from homology"/>
<dbReference type="GO" id="GO:0015833">
    <property type="term" value="P:peptide transport"/>
    <property type="evidence" value="ECO:0007669"/>
    <property type="project" value="TreeGrafter"/>
</dbReference>
<comment type="similarity">
    <text evidence="1">Belongs to the bacterial solute-binding protein 5 family.</text>
</comment>
<evidence type="ECO:0000256" key="1">
    <source>
        <dbReference type="ARBA" id="ARBA00005695"/>
    </source>
</evidence>
<dbReference type="PANTHER" id="PTHR30290">
    <property type="entry name" value="PERIPLASMIC BINDING COMPONENT OF ABC TRANSPORTER"/>
    <property type="match status" value="1"/>
</dbReference>
<dbReference type="GO" id="GO:1904680">
    <property type="term" value="F:peptide transmembrane transporter activity"/>
    <property type="evidence" value="ECO:0007669"/>
    <property type="project" value="TreeGrafter"/>
</dbReference>
<evidence type="ECO:0000259" key="5">
    <source>
        <dbReference type="Pfam" id="PF00496"/>
    </source>
</evidence>
<dbReference type="EMBL" id="QTUC01000001">
    <property type="protein sequence ID" value="REF37731.1"/>
    <property type="molecule type" value="Genomic_DNA"/>
</dbReference>
<dbReference type="OrthoDB" id="9796817at2"/>
<reference evidence="6 7" key="1">
    <citation type="submission" date="2018-08" db="EMBL/GenBank/DDBJ databases">
        <title>Sequencing the genomes of 1000 actinobacteria strains.</title>
        <authorList>
            <person name="Klenk H.-P."/>
        </authorList>
    </citation>
    <scope>NUCLEOTIDE SEQUENCE [LARGE SCALE GENOMIC DNA]</scope>
    <source>
        <strain evidence="6 7">DSM 22891</strain>
    </source>
</reference>
<feature type="signal peptide" evidence="4">
    <location>
        <begin position="1"/>
        <end position="27"/>
    </location>
</feature>
<gene>
    <name evidence="6" type="ORF">DFJ64_3184</name>
</gene>
<protein>
    <submittedName>
        <fullName evidence="6">Peptide/nickel transport system substrate-binding protein</fullName>
    </submittedName>
</protein>
<evidence type="ECO:0000256" key="2">
    <source>
        <dbReference type="ARBA" id="ARBA00022448"/>
    </source>
</evidence>
<dbReference type="AlphaFoldDB" id="A0A3D9VK45"/>
<dbReference type="InterPro" id="IPR030678">
    <property type="entry name" value="Peptide/Ni-bd"/>
</dbReference>
<evidence type="ECO:0000313" key="6">
    <source>
        <dbReference type="EMBL" id="REF37731.1"/>
    </source>
</evidence>
<evidence type="ECO:0000256" key="4">
    <source>
        <dbReference type="SAM" id="SignalP"/>
    </source>
</evidence>
<dbReference type="CDD" id="cd00995">
    <property type="entry name" value="PBP2_NikA_DppA_OppA_like"/>
    <property type="match status" value="1"/>
</dbReference>
<sequence length="550" mass="61496">MTTSSRRAGRLVLACVAMLGMLLPACAASGSSPGAAAEGSDRPSAAPAIEWITTADPPAERAENVVKDGVLRVRFYDEPSGFDPATIFRVESENIAFNIYSGLVTYDGVTGEIIPDVAERWETEDNKRWTFYLRDDVTFHRGYGKLTSTDVRYSYERIMDPATGSPYASEFADITSIETPDDYTVVIELAEPDGNFLHKVANYHQGQIVSRKAIEEFGDDYAFNPIGTGPFMFANYKPGHSFTLIRFDDYFRGPAPLQRIEYSIIKDDETAAIALQNGEVDVVMRQRGDERIAELANEGYRMYFREAYGISVKMFNPDVKPLADPRVRRAWAHAVDWKTIRETVSPLSSSPASNILPPWMDVHTDDVPRYEYNPEKARKLLAEAGYPNGFTVTQLGRTSDGVTQEDQLEQSYLAEVGIKVEFELVDTAVNNERRNAGDFEVAGRLLPAINPDTILFSYLAPENIAPKGMNGSRYDNPELYQKLRRARATTDPDERKRLYAEVQRIAMTDLPYLPTSAAHQIWPAAPNVRGIAINPLAQVNLHDVYLVEES</sequence>
<dbReference type="RefSeq" id="WP_115851136.1">
    <property type="nucleotide sequence ID" value="NZ_QTUC01000001.1"/>
</dbReference>
<dbReference type="PANTHER" id="PTHR30290:SF9">
    <property type="entry name" value="OLIGOPEPTIDE-BINDING PROTEIN APPA"/>
    <property type="match status" value="1"/>
</dbReference>
<dbReference type="GO" id="GO:0043190">
    <property type="term" value="C:ATP-binding cassette (ABC) transporter complex"/>
    <property type="evidence" value="ECO:0007669"/>
    <property type="project" value="InterPro"/>
</dbReference>
<feature type="domain" description="Solute-binding protein family 5" evidence="5">
    <location>
        <begin position="112"/>
        <end position="456"/>
    </location>
</feature>
<keyword evidence="7" id="KW-1185">Reference proteome</keyword>
<dbReference type="Pfam" id="PF00496">
    <property type="entry name" value="SBP_bac_5"/>
    <property type="match status" value="1"/>
</dbReference>
<feature type="chain" id="PRO_5017701164" evidence="4">
    <location>
        <begin position="28"/>
        <end position="550"/>
    </location>
</feature>
<dbReference type="Proteomes" id="UP000256485">
    <property type="component" value="Unassembled WGS sequence"/>
</dbReference>
<dbReference type="SUPFAM" id="SSF53850">
    <property type="entry name" value="Periplasmic binding protein-like II"/>
    <property type="match status" value="1"/>
</dbReference>